<feature type="transmembrane region" description="Helical" evidence="3">
    <location>
        <begin position="1024"/>
        <end position="1043"/>
    </location>
</feature>
<evidence type="ECO:0000313" key="5">
    <source>
        <dbReference type="EMBL" id="KAF9333303.1"/>
    </source>
</evidence>
<feature type="domain" description="Sugar phosphate transporter" evidence="4">
    <location>
        <begin position="756"/>
        <end position="1040"/>
    </location>
</feature>
<dbReference type="PANTHER" id="PTHR13520">
    <property type="entry name" value="RAD50-INTERACTING PROTEIN 1 RINT-1"/>
    <property type="match status" value="1"/>
</dbReference>
<feature type="region of interest" description="Disordered" evidence="2">
    <location>
        <begin position="562"/>
        <end position="590"/>
    </location>
</feature>
<keyword evidence="3" id="KW-1133">Transmembrane helix</keyword>
<dbReference type="Pfam" id="PF03151">
    <property type="entry name" value="TPT"/>
    <property type="match status" value="1"/>
</dbReference>
<dbReference type="Proteomes" id="UP000696485">
    <property type="component" value="Unassembled WGS sequence"/>
</dbReference>
<feature type="compositionally biased region" description="Polar residues" evidence="2">
    <location>
        <begin position="562"/>
        <end position="572"/>
    </location>
</feature>
<proteinExistence type="predicted"/>
<feature type="transmembrane region" description="Helical" evidence="3">
    <location>
        <begin position="871"/>
        <end position="887"/>
    </location>
</feature>
<dbReference type="GO" id="GO:0006888">
    <property type="term" value="P:endoplasmic reticulum to Golgi vesicle-mediated transport"/>
    <property type="evidence" value="ECO:0007669"/>
    <property type="project" value="InterPro"/>
</dbReference>
<feature type="transmembrane region" description="Helical" evidence="3">
    <location>
        <begin position="893"/>
        <end position="915"/>
    </location>
</feature>
<feature type="coiled-coil region" evidence="1">
    <location>
        <begin position="78"/>
        <end position="141"/>
    </location>
</feature>
<evidence type="ECO:0000256" key="1">
    <source>
        <dbReference type="SAM" id="Coils"/>
    </source>
</evidence>
<dbReference type="InterPro" id="IPR042044">
    <property type="entry name" value="EXOC6PINT-1/Sec15/Tip20_C_dom2"/>
</dbReference>
<dbReference type="GO" id="GO:0070939">
    <property type="term" value="C:Dsl1/NZR complex"/>
    <property type="evidence" value="ECO:0007669"/>
    <property type="project" value="InterPro"/>
</dbReference>
<keyword evidence="6" id="KW-1185">Reference proteome</keyword>
<dbReference type="Pfam" id="PF04437">
    <property type="entry name" value="RINT1_TIP1"/>
    <property type="match status" value="1"/>
</dbReference>
<dbReference type="InterPro" id="IPR004853">
    <property type="entry name" value="Sugar_P_trans_dom"/>
</dbReference>
<dbReference type="SUPFAM" id="SSF103481">
    <property type="entry name" value="Multidrug resistance efflux transporter EmrE"/>
    <property type="match status" value="1"/>
</dbReference>
<dbReference type="GO" id="GO:0060628">
    <property type="term" value="P:regulation of ER to Golgi vesicle-mediated transport"/>
    <property type="evidence" value="ECO:0007669"/>
    <property type="project" value="TreeGrafter"/>
</dbReference>
<accession>A0A9P5SRG7</accession>
<feature type="transmembrane region" description="Helical" evidence="3">
    <location>
        <begin position="966"/>
        <end position="988"/>
    </location>
</feature>
<dbReference type="InterPro" id="IPR037185">
    <property type="entry name" value="EmrE-like"/>
</dbReference>
<dbReference type="InterPro" id="IPR007528">
    <property type="entry name" value="RINT1_Tip20"/>
</dbReference>
<keyword evidence="3" id="KW-0472">Membrane</keyword>
<keyword evidence="1" id="KW-0175">Coiled coil</keyword>
<feature type="transmembrane region" description="Helical" evidence="3">
    <location>
        <begin position="781"/>
        <end position="797"/>
    </location>
</feature>
<organism evidence="5 6">
    <name type="scientific">Podila minutissima</name>
    <dbReference type="NCBI Taxonomy" id="64525"/>
    <lineage>
        <taxon>Eukaryota</taxon>
        <taxon>Fungi</taxon>
        <taxon>Fungi incertae sedis</taxon>
        <taxon>Mucoromycota</taxon>
        <taxon>Mortierellomycotina</taxon>
        <taxon>Mortierellomycetes</taxon>
        <taxon>Mortierellales</taxon>
        <taxon>Mortierellaceae</taxon>
        <taxon>Podila</taxon>
    </lineage>
</organism>
<comment type="caution">
    <text evidence="5">The sequence shown here is derived from an EMBL/GenBank/DDBJ whole genome shotgun (WGS) entry which is preliminary data.</text>
</comment>
<evidence type="ECO:0000313" key="6">
    <source>
        <dbReference type="Proteomes" id="UP000696485"/>
    </source>
</evidence>
<feature type="transmembrane region" description="Helical" evidence="3">
    <location>
        <begin position="927"/>
        <end position="946"/>
    </location>
</feature>
<sequence>MAAVASPMQASSTHRASNVVVFEKTIDVDEDVCDFFNARFSSRDDLANIKSILKEQESIGQDLNKKFEESKARTSHILKEAQATSKSALDNLQNLESSAMDLEEQMETSETFASGRSKRDQRSMIEELSNFQNRVQALEDAKKYITIVAQTQKLISTARTLLKTSAKDALVPYNSLVELSKKVKGAVQGNNTKLESFLSASVDSLLQEFKASLSKWPEWYLSHVLGLIKDHAPLLQKYVQTIVQETEYKEYDVKNDFIRLLVRAVERKIRLSVPAMLSTPEILSHAIHETLLFDKVLREDELYIPPGQTTEWQGAVQVYMGNRSWLKTWLRVEKDFAVARYTQIMDDTNAWQPAYEDIGEKDFIIPTKSAEKLMDLLEIVTQRYRPLPVLEHRTFLLDIQLDLLIAYHRHIRGLVDQYESLTYSFVRVMPGTATDEELNTMGVAGLRTLSQWLASTEYIGSTLKDWGEDVFFLELYKEISERIQEVKNPMHSDNEATDDEDEPTGKNLDANGMIFDESIRGFDLLSKRIQELMVKNVTKEVFGSMKPYLSLRSWPQIEFSAPEQNGLHSPTTPFDHAPSHHSPSYEEDDVSPELYQPLSLLTRSFEFLYQGLPSRHFTGLYRQISQEMQDFMWQKVIMKNQFSELGGLQFARDVRIGLFGASRRWVKKPENYHRKLKDACILLSLQRAKVNSPLPPAGQAGADGGYPRRTLAQIMAVIFDDELGSEETKKRLEEIGVTHLAVSEAKDVIRKRAVMLTVGFYMVTALIMVSVNKWALNTFEAPWTLLWFQMAIAVALLKVTHHTGLLKMPEIRADVSKALLPLIAINVIGLGVNTMCLVYVDTSFYQIARGLVLPFTVMFAYTLLGQPSSNLVLGACFTVFCGFYTGVTSEINVSQLGVFFGVISSITTSLHAIVIKKSLGAVNNSSIDLVYYNNFLSLVVTTPIIFLSGESAKISETWAEGGFEVFHSFLFAAFITGIFGFLINLAGFMQISKTSPTTHMISGAVRGVLQTLLGYFAFNDVITSGRLLGIVLILSGSALYTYAKDKEMRASTKPTYIPMTQQDLEEDDKHHAKSRD</sequence>
<dbReference type="GO" id="GO:0006890">
    <property type="term" value="P:retrograde vesicle-mediated transport, Golgi to endoplasmic reticulum"/>
    <property type="evidence" value="ECO:0007669"/>
    <property type="project" value="InterPro"/>
</dbReference>
<feature type="region of interest" description="Disordered" evidence="2">
    <location>
        <begin position="486"/>
        <end position="510"/>
    </location>
</feature>
<dbReference type="AlphaFoldDB" id="A0A9P5SRG7"/>
<name>A0A9P5SRG7_9FUNG</name>
<reference evidence="5" key="1">
    <citation type="journal article" date="2020" name="Fungal Divers.">
        <title>Resolving the Mortierellaceae phylogeny through synthesis of multi-gene phylogenetics and phylogenomics.</title>
        <authorList>
            <person name="Vandepol N."/>
            <person name="Liber J."/>
            <person name="Desiro A."/>
            <person name="Na H."/>
            <person name="Kennedy M."/>
            <person name="Barry K."/>
            <person name="Grigoriev I.V."/>
            <person name="Miller A.N."/>
            <person name="O'Donnell K."/>
            <person name="Stajich J.E."/>
            <person name="Bonito G."/>
        </authorList>
    </citation>
    <scope>NUCLEOTIDE SEQUENCE</scope>
    <source>
        <strain evidence="5">NVP1</strain>
    </source>
</reference>
<dbReference type="EMBL" id="JAAAUY010000210">
    <property type="protein sequence ID" value="KAF9333303.1"/>
    <property type="molecule type" value="Genomic_DNA"/>
</dbReference>
<dbReference type="Gene3D" id="1.20.58.670">
    <property type="entry name" value="Dsl1p vesicle tethering complex, Tip20p subunit, domain D"/>
    <property type="match status" value="1"/>
</dbReference>
<evidence type="ECO:0000256" key="3">
    <source>
        <dbReference type="SAM" id="Phobius"/>
    </source>
</evidence>
<feature type="transmembrane region" description="Helical" evidence="3">
    <location>
        <begin position="818"/>
        <end position="840"/>
    </location>
</feature>
<keyword evidence="3" id="KW-0812">Transmembrane</keyword>
<evidence type="ECO:0000256" key="2">
    <source>
        <dbReference type="SAM" id="MobiDB-lite"/>
    </source>
</evidence>
<gene>
    <name evidence="5" type="ORF">BG006_003810</name>
</gene>
<dbReference type="PANTHER" id="PTHR13520:SF0">
    <property type="entry name" value="RAD50-INTERACTING PROTEIN 1"/>
    <property type="match status" value="1"/>
</dbReference>
<protein>
    <recommendedName>
        <fullName evidence="4">Sugar phosphate transporter domain-containing protein</fullName>
    </recommendedName>
</protein>
<evidence type="ECO:0000259" key="4">
    <source>
        <dbReference type="Pfam" id="PF03151"/>
    </source>
</evidence>
<feature type="transmembrane region" description="Helical" evidence="3">
    <location>
        <begin position="846"/>
        <end position="864"/>
    </location>
</feature>
<feature type="transmembrane region" description="Helical" evidence="3">
    <location>
        <begin position="753"/>
        <end position="775"/>
    </location>
</feature>
<dbReference type="PROSITE" id="PS51386">
    <property type="entry name" value="RINT1_TIP20"/>
    <property type="match status" value="1"/>
</dbReference>